<reference evidence="3" key="1">
    <citation type="submission" date="2025-08" db="UniProtKB">
        <authorList>
            <consortium name="RefSeq"/>
        </authorList>
    </citation>
    <scope>IDENTIFICATION</scope>
    <source>
        <tissue evidence="3">Whole organism</tissue>
    </source>
</reference>
<evidence type="ECO:0000256" key="1">
    <source>
        <dbReference type="SAM" id="MobiDB-lite"/>
    </source>
</evidence>
<keyword evidence="2" id="KW-1185">Reference proteome</keyword>
<dbReference type="Proteomes" id="UP000504606">
    <property type="component" value="Unplaced"/>
</dbReference>
<dbReference type="RefSeq" id="XP_052132050.1">
    <property type="nucleotide sequence ID" value="XM_052276090.1"/>
</dbReference>
<evidence type="ECO:0000313" key="2">
    <source>
        <dbReference type="Proteomes" id="UP000504606"/>
    </source>
</evidence>
<sequence>MRERATTKAPSEPQAAGGLLGAASGSVPRYALSDIVVSPVQTGGASFLDSSTGAFTSMAGGLGLPFRGQQFAGPLGPYQPQEQQQTAYMVDEYPSMFSDGAQYVRSAAQRAADSGAMAAHAAVRQATDFASSATGAGLGAARGAVDSGRWAASTGLNLADGALRQADKLSSDALRAQMRAADQAVDFIVPPSLSNGAPARVSAQTQATQTMQAQPREAALRFPPAFSLSVMNPGAYYPDVRAAGGMEVSASSPQMSVLTQRSISNDQNARMADPRGVLSDAATAVAGAVENAYHTVASGVQSGAHAVSDVVHNVAHDVSSGVHTGAAAASDVAQDTYQGVVQGVQSGANAASETAQGVAHGVVSGVQSGVSTASNIAQDAYQGVSSGVQSGVSSASNLAQDAYQGVATGVHAGASTISDLASGALGAAQGFAHGAGHGLQHAVHQIGSLGHPAEDDKLMAQARAASALDPLQAAASQAAQAVHAVQGAAGSARDFVTSTAQQGVNVAQNAQDAAVRQVHDVAGKVQGSVMDVAGQVRGSVQDVAGQVRGTVQEVAGQGAQAVRGVTDAVRNTAVNAAGEVRGQVQDLQQAVKSTVLDAQNAARDAILAAASQGTSKSQQMSQKALDAAQDAVTAAIDKVKKAMNLASTTGSESARSAGDAAAQGIGLLRSAYQSFQPGDRGATSLGNLNVGLSPVFSMTPNHAVLGFGSNPSGRSSLSWRWTRSPSTGVMLHNEEPSPGLGIAKHVPSADALHTPVYIDTP</sequence>
<dbReference type="AlphaFoldDB" id="A0A9C6XA46"/>
<protein>
    <submittedName>
        <fullName evidence="3">Uncharacterized protein LOC113206617 isoform X1</fullName>
    </submittedName>
</protein>
<organism evidence="2 3">
    <name type="scientific">Frankliniella occidentalis</name>
    <name type="common">Western flower thrips</name>
    <name type="synonym">Euthrips occidentalis</name>
    <dbReference type="NCBI Taxonomy" id="133901"/>
    <lineage>
        <taxon>Eukaryota</taxon>
        <taxon>Metazoa</taxon>
        <taxon>Ecdysozoa</taxon>
        <taxon>Arthropoda</taxon>
        <taxon>Hexapoda</taxon>
        <taxon>Insecta</taxon>
        <taxon>Pterygota</taxon>
        <taxon>Neoptera</taxon>
        <taxon>Paraneoptera</taxon>
        <taxon>Thysanoptera</taxon>
        <taxon>Terebrantia</taxon>
        <taxon>Thripoidea</taxon>
        <taxon>Thripidae</taxon>
        <taxon>Frankliniella</taxon>
    </lineage>
</organism>
<dbReference type="KEGG" id="foc:113206617"/>
<accession>A0A9C6XA46</accession>
<gene>
    <name evidence="3" type="primary">LOC113206617</name>
</gene>
<dbReference type="Gene3D" id="1.20.120.20">
    <property type="entry name" value="Apolipoprotein"/>
    <property type="match status" value="2"/>
</dbReference>
<proteinExistence type="predicted"/>
<dbReference type="OrthoDB" id="10687959at2759"/>
<dbReference type="GeneID" id="113206617"/>
<name>A0A9C6XA46_FRAOC</name>
<evidence type="ECO:0000313" key="3">
    <source>
        <dbReference type="RefSeq" id="XP_052132050.1"/>
    </source>
</evidence>
<feature type="region of interest" description="Disordered" evidence="1">
    <location>
        <begin position="1"/>
        <end position="20"/>
    </location>
</feature>